<dbReference type="Proteomes" id="UP001521785">
    <property type="component" value="Unassembled WGS sequence"/>
</dbReference>
<organism evidence="1 2">
    <name type="scientific">Paraconiothyrium brasiliense</name>
    <dbReference type="NCBI Taxonomy" id="300254"/>
    <lineage>
        <taxon>Eukaryota</taxon>
        <taxon>Fungi</taxon>
        <taxon>Dikarya</taxon>
        <taxon>Ascomycota</taxon>
        <taxon>Pezizomycotina</taxon>
        <taxon>Dothideomycetes</taxon>
        <taxon>Pleosporomycetidae</taxon>
        <taxon>Pleosporales</taxon>
        <taxon>Massarineae</taxon>
        <taxon>Didymosphaeriaceae</taxon>
        <taxon>Paraconiothyrium</taxon>
    </lineage>
</organism>
<proteinExistence type="predicted"/>
<reference evidence="1 2" key="1">
    <citation type="submission" date="2024-02" db="EMBL/GenBank/DDBJ databases">
        <title>De novo assembly and annotation of 12 fungi associated with fruit tree decline syndrome in Ontario, Canada.</title>
        <authorList>
            <person name="Sulman M."/>
            <person name="Ellouze W."/>
            <person name="Ilyukhin E."/>
        </authorList>
    </citation>
    <scope>NUCLEOTIDE SEQUENCE [LARGE SCALE GENOMIC DNA]</scope>
    <source>
        <strain evidence="1 2">M42-189</strain>
    </source>
</reference>
<dbReference type="EMBL" id="JAKJXO020000002">
    <property type="protein sequence ID" value="KAL1610596.1"/>
    <property type="molecule type" value="Genomic_DNA"/>
</dbReference>
<gene>
    <name evidence="1" type="ORF">SLS60_002266</name>
</gene>
<accession>A0ABR3S1N2</accession>
<protein>
    <submittedName>
        <fullName evidence="1">Uncharacterized protein</fullName>
    </submittedName>
</protein>
<keyword evidence="2" id="KW-1185">Reference proteome</keyword>
<evidence type="ECO:0000313" key="1">
    <source>
        <dbReference type="EMBL" id="KAL1610596.1"/>
    </source>
</evidence>
<name>A0ABR3S1N2_9PLEO</name>
<sequence>MRYSSANRRYYLPFDSMDISDNVELPASTMSQTNLKKLERLKYRVWTQQHSLVLQHYLQGRNIPIGGTMDLNELFKKAVLVTLCCNRTTVSPYKLSDIGITTYVK</sequence>
<comment type="caution">
    <text evidence="1">The sequence shown here is derived from an EMBL/GenBank/DDBJ whole genome shotgun (WGS) entry which is preliminary data.</text>
</comment>
<evidence type="ECO:0000313" key="2">
    <source>
        <dbReference type="Proteomes" id="UP001521785"/>
    </source>
</evidence>